<dbReference type="Gene3D" id="3.40.50.150">
    <property type="entry name" value="Vaccinia Virus protein VP39"/>
    <property type="match status" value="1"/>
</dbReference>
<dbReference type="SUPFAM" id="SSF53335">
    <property type="entry name" value="S-adenosyl-L-methionine-dependent methyltransferases"/>
    <property type="match status" value="1"/>
</dbReference>
<dbReference type="EMBL" id="JAFIMU010000002">
    <property type="protein sequence ID" value="MBN8226285.1"/>
    <property type="molecule type" value="Genomic_DNA"/>
</dbReference>
<keyword evidence="5" id="KW-0949">S-adenosyl-L-methionine</keyword>
<dbReference type="RefSeq" id="WP_207048163.1">
    <property type="nucleotide sequence ID" value="NZ_JAFIMU010000002.1"/>
</dbReference>
<dbReference type="InterPro" id="IPR029063">
    <property type="entry name" value="SAM-dependent_MTases_sf"/>
</dbReference>
<organism evidence="8 9">
    <name type="scientific">Corallococcus macrosporus</name>
    <dbReference type="NCBI Taxonomy" id="35"/>
    <lineage>
        <taxon>Bacteria</taxon>
        <taxon>Pseudomonadati</taxon>
        <taxon>Myxococcota</taxon>
        <taxon>Myxococcia</taxon>
        <taxon>Myxococcales</taxon>
        <taxon>Cystobacterineae</taxon>
        <taxon>Myxococcaceae</taxon>
        <taxon>Corallococcus</taxon>
    </lineage>
</organism>
<dbReference type="InterPro" id="IPR017985">
    <property type="entry name" value="MeTrfase_CN4_CS"/>
</dbReference>
<evidence type="ECO:0000256" key="5">
    <source>
        <dbReference type="ARBA" id="ARBA00022691"/>
    </source>
</evidence>
<dbReference type="PROSITE" id="PS00093">
    <property type="entry name" value="N4_MTASE"/>
    <property type="match status" value="1"/>
</dbReference>
<evidence type="ECO:0000256" key="3">
    <source>
        <dbReference type="ARBA" id="ARBA00022603"/>
    </source>
</evidence>
<evidence type="ECO:0000313" key="9">
    <source>
        <dbReference type="Proteomes" id="UP000664052"/>
    </source>
</evidence>
<keyword evidence="6" id="KW-0680">Restriction system</keyword>
<evidence type="ECO:0000256" key="1">
    <source>
        <dbReference type="ARBA" id="ARBA00010203"/>
    </source>
</evidence>
<keyword evidence="9" id="KW-1185">Reference proteome</keyword>
<comment type="caution">
    <text evidence="8">The sequence shown here is derived from an EMBL/GenBank/DDBJ whole genome shotgun (WGS) entry which is preliminary data.</text>
</comment>
<evidence type="ECO:0000256" key="4">
    <source>
        <dbReference type="ARBA" id="ARBA00022679"/>
    </source>
</evidence>
<comment type="similarity">
    <text evidence="1">Belongs to the N(4)/N(6)-methyltransferase family. N(4) subfamily.</text>
</comment>
<name>A0ABS3D7K0_9BACT</name>
<proteinExistence type="inferred from homology"/>
<reference evidence="8 9" key="1">
    <citation type="submission" date="2021-02" db="EMBL/GenBank/DDBJ databases">
        <title>De Novo genome assembly of isolated myxobacteria.</title>
        <authorList>
            <person name="Stevens D.C."/>
        </authorList>
    </citation>
    <scope>NUCLEOTIDE SEQUENCE [LARGE SCALE GENOMIC DNA]</scope>
    <source>
        <strain evidence="8 9">ATCC 29039</strain>
    </source>
</reference>
<sequence>MAARLLGIRAVAYEPHPFFATISEAKANSSRYWASLPSIHAAIGRGILRRNRDTFTLSQSAEVFLAKMFRPEDLAALLSARRELEENGLGENPLAILVLSRILDHCCFAATDGIYKAPTSTKRALSPQEATSKVLATLLEDEREALAGPHGCEIHEKSSELMTELEDSSVDVVVTSPPYLNNFDFAEMTRMYLYFWGLAGSWGEITDRVRSLLVVNTTTALKGHKERQADYRSSLPLEVRVAADKAVAELSSRKAEKAGKKDYDLLVYPYLSQMQAVLRECVRTLKPGAPFHMMVSDAALYGVHLPAPQWLAFIMQHIGFVDVHCEIVRPRGHRWVLEKREGSALGLGEYYVFGRAC</sequence>
<evidence type="ECO:0000313" key="8">
    <source>
        <dbReference type="EMBL" id="MBN8226285.1"/>
    </source>
</evidence>
<gene>
    <name evidence="8" type="ORF">JYK02_02050</name>
</gene>
<evidence type="ECO:0000256" key="7">
    <source>
        <dbReference type="ARBA" id="ARBA00049120"/>
    </source>
</evidence>
<comment type="catalytic activity">
    <reaction evidence="7">
        <text>a 2'-deoxycytidine in DNA + S-adenosyl-L-methionine = an N(4)-methyl-2'-deoxycytidine in DNA + S-adenosyl-L-homocysteine + H(+)</text>
        <dbReference type="Rhea" id="RHEA:16857"/>
        <dbReference type="Rhea" id="RHEA-COMP:11369"/>
        <dbReference type="Rhea" id="RHEA-COMP:13674"/>
        <dbReference type="ChEBI" id="CHEBI:15378"/>
        <dbReference type="ChEBI" id="CHEBI:57856"/>
        <dbReference type="ChEBI" id="CHEBI:59789"/>
        <dbReference type="ChEBI" id="CHEBI:85452"/>
        <dbReference type="ChEBI" id="CHEBI:137933"/>
        <dbReference type="EC" id="2.1.1.113"/>
    </reaction>
</comment>
<keyword evidence="3" id="KW-0489">Methyltransferase</keyword>
<protein>
    <recommendedName>
        <fullName evidence="2">site-specific DNA-methyltransferase (cytosine-N(4)-specific)</fullName>
        <ecNumber evidence="2">2.1.1.113</ecNumber>
    </recommendedName>
</protein>
<accession>A0ABS3D7K0</accession>
<evidence type="ECO:0000256" key="2">
    <source>
        <dbReference type="ARBA" id="ARBA00012185"/>
    </source>
</evidence>
<dbReference type="EC" id="2.1.1.113" evidence="2"/>
<evidence type="ECO:0000256" key="6">
    <source>
        <dbReference type="ARBA" id="ARBA00022747"/>
    </source>
</evidence>
<keyword evidence="4" id="KW-0808">Transferase</keyword>
<dbReference type="Proteomes" id="UP000664052">
    <property type="component" value="Unassembled WGS sequence"/>
</dbReference>